<dbReference type="eggNOG" id="ENOG50343XS">
    <property type="taxonomic scope" value="Bacteria"/>
</dbReference>
<dbReference type="GeneID" id="92837679"/>
<keyword evidence="2" id="KW-1185">Reference proteome</keyword>
<gene>
    <name evidence="1" type="ORF">HMPREF0083_05729</name>
</gene>
<evidence type="ECO:0000313" key="2">
    <source>
        <dbReference type="Proteomes" id="UP000016511"/>
    </source>
</evidence>
<evidence type="ECO:0000313" key="1">
    <source>
        <dbReference type="EMBL" id="ERI05156.1"/>
    </source>
</evidence>
<organism evidence="1 2">
    <name type="scientific">Aneurinibacillus aneurinilyticus ATCC 12856</name>
    <dbReference type="NCBI Taxonomy" id="649747"/>
    <lineage>
        <taxon>Bacteria</taxon>
        <taxon>Bacillati</taxon>
        <taxon>Bacillota</taxon>
        <taxon>Bacilli</taxon>
        <taxon>Bacillales</taxon>
        <taxon>Paenibacillaceae</taxon>
        <taxon>Aneurinibacillus group</taxon>
        <taxon>Aneurinibacillus</taxon>
    </lineage>
</organism>
<dbReference type="RefSeq" id="WP_021619630.1">
    <property type="nucleotide sequence ID" value="NZ_KE952693.1"/>
</dbReference>
<comment type="caution">
    <text evidence="1">The sequence shown here is derived from an EMBL/GenBank/DDBJ whole genome shotgun (WGS) entry which is preliminary data.</text>
</comment>
<proteinExistence type="predicted"/>
<name>U1Y2K4_ANEAE</name>
<dbReference type="HOGENOM" id="CLU_1287559_0_0_9"/>
<accession>U1Y2K4</accession>
<reference evidence="1 2" key="1">
    <citation type="submission" date="2013-08" db="EMBL/GenBank/DDBJ databases">
        <authorList>
            <person name="Weinstock G."/>
            <person name="Sodergren E."/>
            <person name="Wylie T."/>
            <person name="Fulton L."/>
            <person name="Fulton R."/>
            <person name="Fronick C."/>
            <person name="O'Laughlin M."/>
            <person name="Godfrey J."/>
            <person name="Miner T."/>
            <person name="Herter B."/>
            <person name="Appelbaum E."/>
            <person name="Cordes M."/>
            <person name="Lek S."/>
            <person name="Wollam A."/>
            <person name="Pepin K.H."/>
            <person name="Palsikar V.B."/>
            <person name="Mitreva M."/>
            <person name="Wilson R.K."/>
        </authorList>
    </citation>
    <scope>NUCLEOTIDE SEQUENCE [LARGE SCALE GENOMIC DNA]</scope>
    <source>
        <strain evidence="1 2">ATCC 12856</strain>
    </source>
</reference>
<protein>
    <submittedName>
        <fullName evidence="1">Uncharacterized protein</fullName>
    </submittedName>
</protein>
<sequence length="188" mass="21200">MAGYVPIRFKDTIRDPITGDIIERGTPLNQVNLDHVEDGILLAHEKLELMELEMARMKVYMEIDGRVTGGKGTFFETMDGVEPHLMRRETAEAMLPAPVNASQEPITLSVFMIDDSFTSGEEATIYDDEYWEEVVIQAVEGDKLTLNHLQNSYKKGAIISRSPSKPDPVTKTMKPGVFKTYDLSFREV</sequence>
<dbReference type="STRING" id="649747.HMPREF0083_05729"/>
<dbReference type="Proteomes" id="UP000016511">
    <property type="component" value="Unassembled WGS sequence"/>
</dbReference>
<dbReference type="PATRIC" id="fig|649747.3.peg.5135"/>
<dbReference type="EMBL" id="AWSJ01000362">
    <property type="protein sequence ID" value="ERI05156.1"/>
    <property type="molecule type" value="Genomic_DNA"/>
</dbReference>
<dbReference type="AlphaFoldDB" id="U1Y2K4"/>